<evidence type="ECO:0000256" key="3">
    <source>
        <dbReference type="ARBA" id="ARBA00022676"/>
    </source>
</evidence>
<dbReference type="PANTHER" id="PTHR21461">
    <property type="entry name" value="GLYCOSYLTRANSFERASE FAMILY 92 PROTEIN"/>
    <property type="match status" value="1"/>
</dbReference>
<keyword evidence="3 8" id="KW-0328">Glycosyltransferase</keyword>
<organism evidence="9 10">
    <name type="scientific">Hypsibius exemplaris</name>
    <name type="common">Freshwater tardigrade</name>
    <dbReference type="NCBI Taxonomy" id="2072580"/>
    <lineage>
        <taxon>Eukaryota</taxon>
        <taxon>Metazoa</taxon>
        <taxon>Ecdysozoa</taxon>
        <taxon>Tardigrada</taxon>
        <taxon>Eutardigrada</taxon>
        <taxon>Parachela</taxon>
        <taxon>Hypsibioidea</taxon>
        <taxon>Hypsibiidae</taxon>
        <taxon>Hypsibius</taxon>
    </lineage>
</organism>
<dbReference type="GO" id="GO:0016757">
    <property type="term" value="F:glycosyltransferase activity"/>
    <property type="evidence" value="ECO:0007669"/>
    <property type="project" value="UniProtKB-UniRule"/>
</dbReference>
<evidence type="ECO:0000256" key="1">
    <source>
        <dbReference type="ARBA" id="ARBA00004167"/>
    </source>
</evidence>
<gene>
    <name evidence="9" type="ORF">BV898_16992</name>
</gene>
<dbReference type="AlphaFoldDB" id="A0A9X6NEQ8"/>
<keyword evidence="5" id="KW-0812">Transmembrane</keyword>
<keyword evidence="6" id="KW-1133">Transmembrane helix</keyword>
<reference evidence="10" key="1">
    <citation type="submission" date="2017-01" db="EMBL/GenBank/DDBJ databases">
        <title>Comparative genomics of anhydrobiosis in the tardigrade Hypsibius dujardini.</title>
        <authorList>
            <person name="Yoshida Y."/>
            <person name="Koutsovoulos G."/>
            <person name="Laetsch D."/>
            <person name="Stevens L."/>
            <person name="Kumar S."/>
            <person name="Horikawa D."/>
            <person name="Ishino K."/>
            <person name="Komine S."/>
            <person name="Tomita M."/>
            <person name="Blaxter M."/>
            <person name="Arakawa K."/>
        </authorList>
    </citation>
    <scope>NUCLEOTIDE SEQUENCE [LARGE SCALE GENOMIC DNA]</scope>
    <source>
        <strain evidence="10">Z151</strain>
    </source>
</reference>
<protein>
    <recommendedName>
        <fullName evidence="8">Glycosyltransferase family 92 protein</fullName>
        <ecNumber evidence="8">2.4.1.-</ecNumber>
    </recommendedName>
</protein>
<proteinExistence type="inferred from homology"/>
<name>A0A9X6NEQ8_HYPEX</name>
<accession>A0A9X6NEQ8</accession>
<keyword evidence="4 8" id="KW-0808">Transferase</keyword>
<dbReference type="EC" id="2.4.1.-" evidence="8"/>
<dbReference type="Proteomes" id="UP000192578">
    <property type="component" value="Unassembled WGS sequence"/>
</dbReference>
<evidence type="ECO:0000256" key="6">
    <source>
        <dbReference type="ARBA" id="ARBA00022989"/>
    </source>
</evidence>
<dbReference type="OrthoDB" id="2526284at2759"/>
<dbReference type="GO" id="GO:0005737">
    <property type="term" value="C:cytoplasm"/>
    <property type="evidence" value="ECO:0007669"/>
    <property type="project" value="TreeGrafter"/>
</dbReference>
<comment type="similarity">
    <text evidence="2 8">Belongs to the glycosyltransferase 92 family.</text>
</comment>
<evidence type="ECO:0000256" key="8">
    <source>
        <dbReference type="RuleBase" id="RU366017"/>
    </source>
</evidence>
<evidence type="ECO:0000313" key="10">
    <source>
        <dbReference type="Proteomes" id="UP000192578"/>
    </source>
</evidence>
<dbReference type="Pfam" id="PF01697">
    <property type="entry name" value="Glyco_transf_92"/>
    <property type="match status" value="1"/>
</dbReference>
<dbReference type="EMBL" id="MTYJ01000273">
    <property type="protein sequence ID" value="OWA52540.1"/>
    <property type="molecule type" value="Genomic_DNA"/>
</dbReference>
<evidence type="ECO:0000313" key="9">
    <source>
        <dbReference type="EMBL" id="OWA52540.1"/>
    </source>
</evidence>
<keyword evidence="10" id="KW-1185">Reference proteome</keyword>
<dbReference type="GO" id="GO:0016020">
    <property type="term" value="C:membrane"/>
    <property type="evidence" value="ECO:0007669"/>
    <property type="project" value="UniProtKB-SubCell"/>
</dbReference>
<dbReference type="PANTHER" id="PTHR21461:SF69">
    <property type="entry name" value="GLYCOSYLTRANSFERASE FAMILY 92 PROTEIN"/>
    <property type="match status" value="1"/>
</dbReference>
<comment type="caution">
    <text evidence="9">The sequence shown here is derived from an EMBL/GenBank/DDBJ whole genome shotgun (WGS) entry which is preliminary data.</text>
</comment>
<dbReference type="InterPro" id="IPR008166">
    <property type="entry name" value="Glyco_transf_92"/>
</dbReference>
<evidence type="ECO:0000256" key="2">
    <source>
        <dbReference type="ARBA" id="ARBA00007647"/>
    </source>
</evidence>
<evidence type="ECO:0000256" key="4">
    <source>
        <dbReference type="ARBA" id="ARBA00022679"/>
    </source>
</evidence>
<sequence>MAPTIILSSLRLRAVLVILACSLVLMTWSPLLNRHTDATVHFPLSFTSHTFINYKWRAVYENLYVYSVYPVPQWDTIPQMHVVILADDTNYLSANCSCRYHHSRTASRAAEITVPGKLEMLPNSNVSPTQVFNIVSGRLRCPYPEEAALNMASLQILCREGSRSGEATFRIPVAASRPPEPLTFAHCGVLYGDYHNPGAIIEFVEYHRLMGVSAFFWNTWRMEEKQKQVLRYYQQAGILHLTEWVLPFSPADGKYVYIDGQMAGIYDCLLKVAPFYDYAVQSDLDEYFATSLQPPTFASIVHHGTFDYAMVRMAWTEANATYSDVLDTSGMPSLRTSRITRRADHVEFSGFRSKYVVRSRYVDLSGNHAVQKFKDRRSTYDEVRDGSPEPEETILLHMRGEYQHGFAETSDRRAAVFAPQLQARVADVWRSIYG</sequence>
<comment type="subcellular location">
    <subcellularLocation>
        <location evidence="1">Membrane</location>
        <topology evidence="1">Single-pass membrane protein</topology>
    </subcellularLocation>
</comment>
<evidence type="ECO:0000256" key="7">
    <source>
        <dbReference type="ARBA" id="ARBA00023136"/>
    </source>
</evidence>
<keyword evidence="7" id="KW-0472">Membrane</keyword>
<evidence type="ECO:0000256" key="5">
    <source>
        <dbReference type="ARBA" id="ARBA00022692"/>
    </source>
</evidence>